<keyword evidence="2" id="KW-1185">Reference proteome</keyword>
<name>A0ABU4C6I9_RHOJO</name>
<accession>A0ABU4C6I9</accession>
<evidence type="ECO:0000313" key="2">
    <source>
        <dbReference type="Proteomes" id="UP001185737"/>
    </source>
</evidence>
<organism evidence="1 2">
    <name type="scientific">Rhodococcus jostii</name>
    <dbReference type="NCBI Taxonomy" id="132919"/>
    <lineage>
        <taxon>Bacteria</taxon>
        <taxon>Bacillati</taxon>
        <taxon>Actinomycetota</taxon>
        <taxon>Actinomycetes</taxon>
        <taxon>Mycobacteriales</taxon>
        <taxon>Nocardiaceae</taxon>
        <taxon>Rhodococcus</taxon>
    </lineage>
</organism>
<dbReference type="EMBL" id="JAWLKA010000001">
    <property type="protein sequence ID" value="MDV6279155.1"/>
    <property type="molecule type" value="Genomic_DNA"/>
</dbReference>
<dbReference type="RefSeq" id="WP_317567328.1">
    <property type="nucleotide sequence ID" value="NZ_JAWLKA010000001.1"/>
</dbReference>
<protein>
    <submittedName>
        <fullName evidence="1">Uncharacterized protein</fullName>
    </submittedName>
</protein>
<reference evidence="1 2" key="1">
    <citation type="submission" date="2023-10" db="EMBL/GenBank/DDBJ databases">
        <title>Development of a sustainable strategy for remediation of hydrocarbon-contaminated territories based on the waste exchange concept.</title>
        <authorList>
            <person name="Krivoruchko A."/>
        </authorList>
    </citation>
    <scope>NUCLEOTIDE SEQUENCE [LARGE SCALE GENOMIC DNA]</scope>
    <source>
        <strain evidence="1 2">IEGM 60</strain>
    </source>
</reference>
<dbReference type="Proteomes" id="UP001185737">
    <property type="component" value="Unassembled WGS sequence"/>
</dbReference>
<sequence length="438" mass="46724">MLPSQTSTAPTLGGSQWNTFPAAGTMTARQFFTGAEPLLQGIIDDNDLQKGDGEVLEAQIHATLGLGTRETSLPLVIGPDSASASREIGAQAEVIGREIASWATEALDRLLTHRIPLPAGPLIVRSHCYGHLLTDPAADLLRGRRGGPVTMQLYNEWLHQMVLLRDALLPFTNWQDVPILVTPTGLRHIEPARDRFLTELLVRQIRHTSIVDFARHAVTGTSGTAGYGFDHDGATVLPAVVDAPPLTAPRHLLTWRPDPAADETVTYIAEVQDYYAAPRTQIEHLPAVTGTPGPVTSRLVIGPVVDGTRTARIEVTRDGTGTSVDLGQALRGHRFAHRASTAGAATVGDARSADLWAALRAPGLVWAEDGDVTLDATGQDHLVVLALLGRLYPDNVILRPAGNHTGPATVGGNGQSCIVIDLPDHDVTDQQDSPPKTP</sequence>
<evidence type="ECO:0000313" key="1">
    <source>
        <dbReference type="EMBL" id="MDV6279155.1"/>
    </source>
</evidence>
<proteinExistence type="predicted"/>
<gene>
    <name evidence="1" type="ORF">R3Q59_01320</name>
</gene>
<comment type="caution">
    <text evidence="1">The sequence shown here is derived from an EMBL/GenBank/DDBJ whole genome shotgun (WGS) entry which is preliminary data.</text>
</comment>